<dbReference type="RefSeq" id="YP_005454296.1">
    <property type="nucleotide sequence ID" value="NC_017090.1"/>
</dbReference>
<name>H9ABQ3_9VIRU</name>
<evidence type="ECO:0000313" key="2">
    <source>
        <dbReference type="EMBL" id="AFD04023.1"/>
    </source>
</evidence>
<dbReference type="Pfam" id="PF26064">
    <property type="entry name" value="DUF8023"/>
    <property type="match status" value="1"/>
</dbReference>
<dbReference type="KEGG" id="vg:11948289"/>
<feature type="transmembrane region" description="Helical" evidence="1">
    <location>
        <begin position="12"/>
        <end position="32"/>
    </location>
</feature>
<protein>
    <submittedName>
        <fullName evidence="2">VP2</fullName>
    </submittedName>
</protein>
<sequence length="135" mass="14314">MSKMTIDPEDVASTVATFIGTSSMAGIAQWSLFDVSLSDQAFQLAGNSVTLATVLTAVALAAIVFTNDNGSIDELHAKAKKLDNYYYYSIVGSVALLVGWVFVGDVSSFITSSDLWGVGYVAVSMVAHFALGWML</sequence>
<accession>H9ABQ3</accession>
<keyword evidence="1" id="KW-1133">Transmembrane helix</keyword>
<dbReference type="InterPro" id="IPR058336">
    <property type="entry name" value="VP3-like_halobact-type"/>
</dbReference>
<proteinExistence type="predicted"/>
<feature type="transmembrane region" description="Helical" evidence="1">
    <location>
        <begin position="44"/>
        <end position="65"/>
    </location>
</feature>
<keyword evidence="1" id="KW-0472">Membrane</keyword>
<dbReference type="GeneID" id="11948289"/>
<feature type="transmembrane region" description="Helical" evidence="1">
    <location>
        <begin position="115"/>
        <end position="134"/>
    </location>
</feature>
<dbReference type="Proteomes" id="UP000007570">
    <property type="component" value="Segment"/>
</dbReference>
<organism evidence="2 3">
    <name type="scientific">Halogeometricum pleomorphic virus 1</name>
    <dbReference type="NCBI Taxonomy" id="1156722"/>
    <lineage>
        <taxon>Viruses</taxon>
        <taxon>Monodnaviria</taxon>
        <taxon>Trapavirae</taxon>
        <taxon>Saleviricota</taxon>
        <taxon>Huolimaviricetes</taxon>
        <taxon>Haloruvirales</taxon>
        <taxon>Pleolipoviridae</taxon>
        <taxon>Betapleolipovirus</taxon>
        <taxon>Betapleolipovirus halogeometrici</taxon>
        <taxon>Betapleolipovirus HGPV1</taxon>
    </lineage>
</organism>
<dbReference type="EMBL" id="JN882267">
    <property type="protein sequence ID" value="AFD04023.1"/>
    <property type="molecule type" value="Genomic_DNA"/>
</dbReference>
<evidence type="ECO:0000256" key="1">
    <source>
        <dbReference type="SAM" id="Phobius"/>
    </source>
</evidence>
<feature type="transmembrane region" description="Helical" evidence="1">
    <location>
        <begin position="85"/>
        <end position="103"/>
    </location>
</feature>
<keyword evidence="3" id="KW-1185">Reference proteome</keyword>
<gene>
    <name evidence="2" type="primary">2</name>
</gene>
<reference evidence="2 3" key="1">
    <citation type="journal article" date="2012" name="Nucleic Acids Res.">
        <title>Related haloarchaeal pleomorphic viruses contain different genome types.</title>
        <authorList>
            <person name="Sencilo A."/>
            <person name="Paulin L."/>
            <person name="Kellner S."/>
            <person name="Helm M."/>
            <person name="Roine E."/>
        </authorList>
    </citation>
    <scope>NUCLEOTIDE SEQUENCE [LARGE SCALE GENOMIC DNA]</scope>
</reference>
<evidence type="ECO:0000313" key="3">
    <source>
        <dbReference type="Proteomes" id="UP000007570"/>
    </source>
</evidence>
<keyword evidence="1" id="KW-0812">Transmembrane</keyword>